<accession>U3A336</accession>
<evidence type="ECO:0000313" key="3">
    <source>
        <dbReference type="Proteomes" id="UP000016568"/>
    </source>
</evidence>
<dbReference type="AlphaFoldDB" id="U3A336"/>
<sequence length="100" mass="10886">MNDEQWRAGPTVADLPPDMRPAILQRLEGIPQVSRRAMEAALVRDVAQERSRLIKRGGAPDVGPLAILDPNAPGSASYAERHRKTCTEVMPGVMREDNGG</sequence>
<gene>
    <name evidence="2" type="ORF">NT2_05_00890</name>
</gene>
<dbReference type="KEGG" id="ntd:EGO55_11655"/>
<feature type="region of interest" description="Disordered" evidence="1">
    <location>
        <begin position="57"/>
        <end position="80"/>
    </location>
</feature>
<name>U3A336_9SPHN</name>
<dbReference type="Proteomes" id="UP000016568">
    <property type="component" value="Unassembled WGS sequence"/>
</dbReference>
<comment type="caution">
    <text evidence="2">The sequence shown here is derived from an EMBL/GenBank/DDBJ whole genome shotgun (WGS) entry which is preliminary data.</text>
</comment>
<evidence type="ECO:0000256" key="1">
    <source>
        <dbReference type="SAM" id="MobiDB-lite"/>
    </source>
</evidence>
<dbReference type="RefSeq" id="WP_021690074.1">
    <property type="nucleotide sequence ID" value="NZ_BASZ01000005.1"/>
</dbReference>
<protein>
    <submittedName>
        <fullName evidence="2">Uncharacterized protein</fullName>
    </submittedName>
</protein>
<proteinExistence type="predicted"/>
<dbReference type="EMBL" id="BASZ01000005">
    <property type="protein sequence ID" value="GAD49168.1"/>
    <property type="molecule type" value="Genomic_DNA"/>
</dbReference>
<evidence type="ECO:0000313" key="2">
    <source>
        <dbReference type="EMBL" id="GAD49168.1"/>
    </source>
</evidence>
<organism evidence="2 3">
    <name type="scientific">Caenibius tardaugens NBRC 16725</name>
    <dbReference type="NCBI Taxonomy" id="1219035"/>
    <lineage>
        <taxon>Bacteria</taxon>
        <taxon>Pseudomonadati</taxon>
        <taxon>Pseudomonadota</taxon>
        <taxon>Alphaproteobacteria</taxon>
        <taxon>Sphingomonadales</taxon>
        <taxon>Erythrobacteraceae</taxon>
        <taxon>Caenibius</taxon>
    </lineage>
</organism>
<keyword evidence="3" id="KW-1185">Reference proteome</keyword>
<reference evidence="2 3" key="1">
    <citation type="submission" date="2013-09" db="EMBL/GenBank/DDBJ databases">
        <title>Whole genome shotgun sequence of Novosphingobium tardaugens NBRC 16725.</title>
        <authorList>
            <person name="Isaki S."/>
            <person name="Hosoyama A."/>
            <person name="Tsuchikane K."/>
            <person name="Katsumata H."/>
            <person name="Ando Y."/>
            <person name="Yamazaki S."/>
            <person name="Fujita N."/>
        </authorList>
    </citation>
    <scope>NUCLEOTIDE SEQUENCE [LARGE SCALE GENOMIC DNA]</scope>
    <source>
        <strain evidence="2 3">NBRC 16725</strain>
    </source>
</reference>